<dbReference type="GeneID" id="43599728"/>
<evidence type="ECO:0000259" key="8">
    <source>
        <dbReference type="Pfam" id="PF12340"/>
    </source>
</evidence>
<dbReference type="SUPFAM" id="SSF52540">
    <property type="entry name" value="P-loop containing nucleoside triphosphate hydrolases"/>
    <property type="match status" value="1"/>
</dbReference>
<dbReference type="InterPro" id="IPR027417">
    <property type="entry name" value="P-loop_NTPase"/>
</dbReference>
<keyword evidence="3" id="KW-0645">Protease</keyword>
<feature type="compositionally biased region" description="Acidic residues" evidence="7">
    <location>
        <begin position="3109"/>
        <end position="3121"/>
    </location>
</feature>
<evidence type="ECO:0000256" key="7">
    <source>
        <dbReference type="SAM" id="MobiDB-lite"/>
    </source>
</evidence>
<protein>
    <recommendedName>
        <fullName evidence="2">ubiquitinyl hydrolase 1</fullName>
        <ecNumber evidence="2">3.4.19.12</ecNumber>
    </recommendedName>
</protein>
<dbReference type="EMBL" id="NPIC01000005">
    <property type="protein sequence ID" value="RDL36267.1"/>
    <property type="molecule type" value="Genomic_DNA"/>
</dbReference>
<dbReference type="GO" id="GO:0004843">
    <property type="term" value="F:cysteine-type deubiquitinase activity"/>
    <property type="evidence" value="ECO:0007669"/>
    <property type="project" value="UniProtKB-EC"/>
</dbReference>
<dbReference type="PANTHER" id="PTHR13367:SF33">
    <property type="entry name" value="P-LOOP CONTAINING NUCLEOSIDE TRIPHOSPHATE HYDROLASE PROTEIN"/>
    <property type="match status" value="1"/>
</dbReference>
<dbReference type="Pfam" id="PF12359">
    <property type="entry name" value="DUF3645"/>
    <property type="match status" value="1"/>
</dbReference>
<dbReference type="Pfam" id="PF12340">
    <property type="entry name" value="DUF3638"/>
    <property type="match status" value="1"/>
</dbReference>
<dbReference type="InterPro" id="IPR022099">
    <property type="entry name" value="DUF3638"/>
</dbReference>
<dbReference type="InterPro" id="IPR022105">
    <property type="entry name" value="DUF3645"/>
</dbReference>
<feature type="region of interest" description="Disordered" evidence="7">
    <location>
        <begin position="3093"/>
        <end position="3121"/>
    </location>
</feature>
<keyword evidence="6" id="KW-0788">Thiol protease</keyword>
<evidence type="ECO:0000256" key="6">
    <source>
        <dbReference type="ARBA" id="ARBA00022807"/>
    </source>
</evidence>
<reference evidence="11 12" key="1">
    <citation type="journal article" date="2018" name="IMA Fungus">
        <title>IMA Genome-F 9: Draft genome sequence of Annulohypoxylon stygium, Aspergillus mulundensis, Berkeleyomyces basicola (syn. Thielaviopsis basicola), Ceratocystis smalleyi, two Cercospora beticola strains, Coleophoma cylindrospora, Fusarium fracticaudum, Phialophora cf. hyalina, and Morchella septimelata.</title>
        <authorList>
            <person name="Wingfield B.D."/>
            <person name="Bills G.F."/>
            <person name="Dong Y."/>
            <person name="Huang W."/>
            <person name="Nel W.J."/>
            <person name="Swalarsk-Parry B.S."/>
            <person name="Vaghefi N."/>
            <person name="Wilken P.M."/>
            <person name="An Z."/>
            <person name="de Beer Z.W."/>
            <person name="De Vos L."/>
            <person name="Chen L."/>
            <person name="Duong T.A."/>
            <person name="Gao Y."/>
            <person name="Hammerbacher A."/>
            <person name="Kikkert J.R."/>
            <person name="Li Y."/>
            <person name="Li H."/>
            <person name="Li K."/>
            <person name="Li Q."/>
            <person name="Liu X."/>
            <person name="Ma X."/>
            <person name="Naidoo K."/>
            <person name="Pethybridge S.J."/>
            <person name="Sun J."/>
            <person name="Steenkamp E.T."/>
            <person name="van der Nest M.A."/>
            <person name="van Wyk S."/>
            <person name="Wingfield M.J."/>
            <person name="Xiong C."/>
            <person name="Yue Q."/>
            <person name="Zhang X."/>
        </authorList>
    </citation>
    <scope>NUCLEOTIDE SEQUENCE [LARGE SCALE GENOMIC DNA]</scope>
    <source>
        <strain evidence="11 12">BP 5553</strain>
    </source>
</reference>
<accession>A0A370TL98</accession>
<gene>
    <name evidence="11" type="ORF">BP5553_06879</name>
</gene>
<keyword evidence="5" id="KW-0378">Hydrolase</keyword>
<feature type="domain" description="DUF3638" evidence="8">
    <location>
        <begin position="2006"/>
        <end position="2230"/>
    </location>
</feature>
<feature type="domain" description="DUF3645" evidence="9">
    <location>
        <begin position="2348"/>
        <end position="2380"/>
    </location>
</feature>
<comment type="caution">
    <text evidence="11">The sequence shown here is derived from an EMBL/GenBank/DDBJ whole genome shotgun (WGS) entry which is preliminary data.</text>
</comment>
<dbReference type="OrthoDB" id="3182339at2759"/>
<evidence type="ECO:0000313" key="11">
    <source>
        <dbReference type="EMBL" id="RDL36267.1"/>
    </source>
</evidence>
<dbReference type="EC" id="3.4.19.12" evidence="2"/>
<evidence type="ECO:0000256" key="3">
    <source>
        <dbReference type="ARBA" id="ARBA00022670"/>
    </source>
</evidence>
<keyword evidence="4" id="KW-0833">Ubl conjugation pathway</keyword>
<organism evidence="11 12">
    <name type="scientific">Venustampulla echinocandica</name>
    <dbReference type="NCBI Taxonomy" id="2656787"/>
    <lineage>
        <taxon>Eukaryota</taxon>
        <taxon>Fungi</taxon>
        <taxon>Dikarya</taxon>
        <taxon>Ascomycota</taxon>
        <taxon>Pezizomycotina</taxon>
        <taxon>Leotiomycetes</taxon>
        <taxon>Helotiales</taxon>
        <taxon>Pleuroascaceae</taxon>
        <taxon>Venustampulla</taxon>
    </lineage>
</organism>
<dbReference type="PANTHER" id="PTHR13367">
    <property type="entry name" value="UBIQUITIN THIOESTERASE"/>
    <property type="match status" value="1"/>
</dbReference>
<evidence type="ECO:0000259" key="9">
    <source>
        <dbReference type="Pfam" id="PF12359"/>
    </source>
</evidence>
<evidence type="ECO:0000259" key="10">
    <source>
        <dbReference type="Pfam" id="PF20255"/>
    </source>
</evidence>
<evidence type="ECO:0000313" key="12">
    <source>
        <dbReference type="Proteomes" id="UP000254866"/>
    </source>
</evidence>
<evidence type="ECO:0000256" key="2">
    <source>
        <dbReference type="ARBA" id="ARBA00012759"/>
    </source>
</evidence>
<dbReference type="STRING" id="2656787.A0A370TL98"/>
<keyword evidence="12" id="KW-1185">Reference proteome</keyword>
<dbReference type="RefSeq" id="XP_031868923.1">
    <property type="nucleotide sequence ID" value="XM_032015502.1"/>
</dbReference>
<sequence>MALLESVFNHLVLPPKLPGHRDIDFEAIEQNILTRLIRTCDTLGKLTGQQFKETWASVRYSLRICLNINPGRLEKVSVLQEFYNLQRNGLLILYVVEQNAALLVRRHIHDGVDTVIFEVFEASPSSEDVLAAENALQWDFPGRAVEIPFDEFLKKSFQESLAAFLEQASMESLKRFEARAVKAKVSVIEARDTTDPALVTQMLMPLLEAVGSSVEVPILRKRVRDDVNIQNAEFPWRRLPFWLVLRVAIQRQLCLVLGNEPGRACYKFFICTVLAQLLDDCAGRLAPELTVMLRAKLCRRLAKLEMDKARVYSASAIYNQFFDSLGPMLKGIIEKATDQVESAWAHFKTTIARPIPGLPPRADEQALRLSLPNSEKYLCNLLALPPSQRRDPASLHMPPSGDGTIEQVTNFTDRYFSLARLEKGIEKERALSPEPVADCEARCVQLAKSIVDVFTIVGDAYDSNPEQMSIFILNLFDLWVQMDKCAIRACPLLRDYTPVFNPELLDVLHLPTLSSMQRLQDIQSHLRSRCGDCRFAHKTIFSEPDGNCFAARYVAQSALLRRLQERIEKASSKSRGNKESEWNNACREYDDLSQEIKSGVCVCTTNYDGSRNVKGCKKCWRWRCRKKMKIGIHEDFLPKDGAQKAAVALELGIPSFLAAYRNATFRILSNLGHPSKPGSSSPPAMLLKDYSQIQRYMKSAMDGVSLASAKKSFLQTHFKAFKMKVDLSDILLPLGLDFAYHDAESGVWLRNLDKQLSFQHLCGVHVPRSLQASVIGSPVYPAPNIDGPSSYEIVASQTRCPSDISAHEFMSYQRLLSGKTRRWLTMLVELGASNLNFSAEDTMLIFNHLAVQAGPAHSEADLLRDAHVVFRDQSFCQRLAGQIDNRLRNITTNWREMHCMEMLITLSLRLFNLTSGRDRQSAERLLKAARESTLQWISHLRDEVRNAVEADAAERAARYGCWAALLCRRTFTTFVDSDSGVNAEDLCSFVQASIALQENLVVDLAKLPSILKNMLVRDMKMAYRIRRLIQTSIESNPDSLGAAINKTWSDSSNSTGRTYSHWQFLSSPNKRWVVSVITSTANKFIVSQVVHHNFVEGHLLVDGKPLGRLPLDIRESEDVKELFGNQHLLTFPSSLSGMSHVMATRIRGNEVHFGLRGKSVVIRALVRDSLLEYVPRRVFTDSDNFDLPSGLIENCVHWLNLRTRRLEIRRKPVIWKTRQSDWILDVSNRRAQRNRVVLVDPHSDLCKRVAEIFRHFEDPRRLTVFQPAIGTLSVEMRHLELSFFVNKSNLLECRELNAEIDPNQDAGTLYGFLSKIVLRDVADPERRSIITPLGQLTYKRHGMHVAVRASSTTEYGRFGIDDVLGRLSCPPEPRLLYSKAQFHAFTSFVLPEPLTGRTGAEEALHTLRSGYCQPWTPLSDGLASILRVIGRLSPGREYYPKDKRRLQTVTWDQHLTISVQHDSYEGLAQEILAKSDRLRAFTADEDEAIDFNDEIPSHLRRRGEIRRLIYERGTSDPGGLITGKDMMYNPRDRHIILPQATNVYQIVGLVRKRPFRAHMTRKLAAILQHWKLIGGFHHTNSDSQSISSCLSDLMENNIGEQWGSLVNLCRHTDPQDPYRLIFRLGLLSFGTKPDMDAIRSLAAFGCLDELKVLQPPISPCFTDFKLYASPTLEWLLNFIAADYPVTEPDARRSKREQDRFQEKHRILCEAEGKRLATFLLEQWPSSEPSEGEFESTVLNGELAMERILPEWQHLHRNIRLSEYVIQAQEILDRYKGANGMSVPRAWNEEPAALGPKRGSPIPSLSDLLVKCAPLPLCYLSHGALLSKDLPRGVHSPSERSKISRKPTSSKEIVELGKILDLFAGSADVLRQQYGNDLKKSLLALENVSNQPQLQETPPGVDIVREDIEKARAALNHEFERVQNTFSAEDDRFQWLQLGSLWPCTTPITALEQLRSSSDHRFGSNTREGLVSYGVLATTLQRLLRIRHAQLKGDHHKLLQEWVNTGHENWSPLEFPDWLLLEIESDLLIRCEQIDVAHAIISPASGSNSVLQMNMGKGKTSCIVPMAVAILADKKQLSRLVVPKALLLQTAQIVQSRLGGLVGREIRHVPFSRRTLTTPNMLRLYSAHHREILQCCGVILTTPEHILSYKLSGLQRLADSRLNEAQEMVTFQSWLTSTCRDVLDESDFTLAVKTQLIYPSGPQISVDGHPHRWEVAQILLSLVEDHLPDLQRDFPQSIEVAKRPGGFPMIHLLRTDVEDALHHRIINDICDGRISFLRLTNSAVPVSGREIKRVLSDDDLDHKLIEQVSTLFADRSSARKNILLVRGLLLNRILLLCLKKRWNVQYGLHPNRHPIAVPFDAKGVPSEQAEFGHPDVSILFTCLAFYYSGLSLSQFREGLQHVLKSDDPAAEYDRWTYGSDGLPEALHHWNVINGDDQRQVEELWRHLRLNRSVLDHYMNNFVFPAHAKQFGVKLQASGWDLPLFSKSRPGEETSCAKTTGFSGTNDNKMMLPLNIKQDDLPSLCQTNAEVLSYVLQGRNRQYHLAAWQGKRLTEEGLLRRIAGMEIRILIDAGAYILEMDNRTLVRAWLDIDTQAKGAVYFGADNRAWVQYRGGKEAVPLLATPFAEKLDQCLVYIDEAHTRGIDLKLPQKARGALTLALGQTKDHTMQAAMRLRQLGTTQSIVFFAPPEVHQSILDVCRRRRGKVLESSRIGSSHVVCWLLEQTCRANEHLQNLYLAQGTDFCRRTDAQWKYVKFLTENRHREAYLRVIQHPERQTLEQLYGVVTDTQPSSVADVPSAELKGFMEELGEQRRAANSKGDRIHSSVLEEVEQEREVEFQVEQVRQVQKPTHYKALAFPGLHPAVVLFAKTGDLTGGHGYEHVFDALARTSIGQKYNVRRTTSQLYVSAEFMRTIELGKRISNDNFLRPVEWILWSPSNGTALIVISEEAELLIPMIRAARKPIVHLITYAAPVTKNMLHFNGLSYYVLPRLPDGYTAPDWLSIELGIFAGRLYINFPECAPLTNYLQLADKTGTNPPQSRSEHVGISTKNPVDFLLEWLTVCRKGQDIMHTPMGYICQGRPLHESHPFFAARSTDAREVERPFGGGTSGDVDEAEDQDPDLE</sequence>
<evidence type="ECO:0000256" key="4">
    <source>
        <dbReference type="ARBA" id="ARBA00022786"/>
    </source>
</evidence>
<name>A0A370TL98_9HELO</name>
<comment type="catalytic activity">
    <reaction evidence="1">
        <text>Thiol-dependent hydrolysis of ester, thioester, amide, peptide and isopeptide bonds formed by the C-terminal Gly of ubiquitin (a 76-residue protein attached to proteins as an intracellular targeting signal).</text>
        <dbReference type="EC" id="3.4.19.12"/>
    </reaction>
</comment>
<evidence type="ECO:0000256" key="5">
    <source>
        <dbReference type="ARBA" id="ARBA00022801"/>
    </source>
</evidence>
<proteinExistence type="predicted"/>
<dbReference type="Pfam" id="PF20255">
    <property type="entry name" value="DUF6606"/>
    <property type="match status" value="1"/>
</dbReference>
<evidence type="ECO:0000256" key="1">
    <source>
        <dbReference type="ARBA" id="ARBA00000707"/>
    </source>
</evidence>
<dbReference type="Proteomes" id="UP000254866">
    <property type="component" value="Unassembled WGS sequence"/>
</dbReference>
<dbReference type="GO" id="GO:0006508">
    <property type="term" value="P:proteolysis"/>
    <property type="evidence" value="ECO:0007669"/>
    <property type="project" value="UniProtKB-KW"/>
</dbReference>
<feature type="domain" description="DUF6606" evidence="10">
    <location>
        <begin position="7"/>
        <end position="279"/>
    </location>
</feature>
<dbReference type="InterPro" id="IPR051346">
    <property type="entry name" value="OTU_Deubiquitinase"/>
</dbReference>
<dbReference type="InterPro" id="IPR046541">
    <property type="entry name" value="DUF6606"/>
</dbReference>